<dbReference type="RefSeq" id="XP_017947364.2">
    <property type="nucleotide sequence ID" value="XM_018091875.2"/>
</dbReference>
<dbReference type="GeneID" id="100497807"/>
<dbReference type="SMART" id="SM00510">
    <property type="entry name" value="TFS2M"/>
    <property type="match status" value="1"/>
</dbReference>
<dbReference type="GO" id="GO:0005634">
    <property type="term" value="C:nucleus"/>
    <property type="evidence" value="ECO:0000318"/>
    <property type="project" value="GO_Central"/>
</dbReference>
<keyword evidence="3" id="KW-1185">Reference proteome</keyword>
<feature type="compositionally biased region" description="Basic residues" evidence="1">
    <location>
        <begin position="205"/>
        <end position="217"/>
    </location>
</feature>
<dbReference type="Xenbase" id="XB-GENE-29099487">
    <property type="gene designation" value="spocd1"/>
</dbReference>
<feature type="domain" description="TFIIS central" evidence="2">
    <location>
        <begin position="230"/>
        <end position="350"/>
    </location>
</feature>
<dbReference type="RefSeq" id="XP_031752218.1">
    <property type="nucleotide sequence ID" value="XM_031896358.1"/>
</dbReference>
<dbReference type="Gene3D" id="1.10.472.30">
    <property type="entry name" value="Transcription elongation factor S-II, central domain"/>
    <property type="match status" value="1"/>
</dbReference>
<dbReference type="AlphaFoldDB" id="A0A8J0T0T7"/>
<dbReference type="GO" id="GO:0006351">
    <property type="term" value="P:DNA-templated transcription"/>
    <property type="evidence" value="ECO:0007669"/>
    <property type="project" value="InterPro"/>
</dbReference>
<dbReference type="Pfam" id="PF07500">
    <property type="entry name" value="TFIIS_M"/>
    <property type="match status" value="1"/>
</dbReference>
<evidence type="ECO:0000259" key="2">
    <source>
        <dbReference type="PROSITE" id="PS51321"/>
    </source>
</evidence>
<evidence type="ECO:0000313" key="3">
    <source>
        <dbReference type="Proteomes" id="UP000008143"/>
    </source>
</evidence>
<dbReference type="CDD" id="cd21540">
    <property type="entry name" value="SPOC_SPOCD1"/>
    <property type="match status" value="1"/>
</dbReference>
<dbReference type="SUPFAM" id="SSF46942">
    <property type="entry name" value="Elongation factor TFIIS domain 2"/>
    <property type="match status" value="1"/>
</dbReference>
<dbReference type="PANTHER" id="PTHR11477">
    <property type="entry name" value="TRANSCRIPTION FACTOR S-II ZINC FINGER DOMAIN-CONTAINING PROTEIN"/>
    <property type="match status" value="1"/>
</dbReference>
<dbReference type="OMA" id="HEDIPCT"/>
<name>A0A8J0T0T7_XENTR</name>
<dbReference type="InterPro" id="IPR036575">
    <property type="entry name" value="TFIIS_cen_dom_sf"/>
</dbReference>
<sequence length="774" mass="87032">MQNPKTVHSLESGRRSPMGLFEKFQIESSNECCSDPSLHAELGPPGKSPSKSKSNDPKESSLSWEMPKKGADQGKTMHWVVNSNTLCPFIREDDKSSSFHPSGVKNVLYKVDSPYRLLGSWEKGYREIQKLEELEDTLEEEDVFPIKSETSGTSETNKDYQELPSLIPSNIRGFLEPYASDLSVKKRARDHLQVMASHSADPKGKPTRKTHISKKNHAPAPVAAGTLENVRTTTVQALSDVLLKRVKEAPDLDVQEETLLNAAKNIEQEIFALFYHTDARYKKKYRSILFNLKDPNNKVLFRRLVLGEITPQHLASLSSTEMAGDELTNWRNEEKKHVLDMIEKQEREHQQIQVTKLTHKGIIEIDTNPDQNWSLEDLIGSNWLSDAATLANKGNRDSTLQHKSHLLDLDCLICTGQANPTDQLSQQTCTRLYTTQMQLSNCLEDGNNCSPNSGKKGQSMYEGIPCTSKMTTEETGLWKGYIQMFSMKQFKVTAYKVCGYSTQLCQELPKVITSKGCISPESVWEYVDLIWPGCSQDMCLIRFSPKSSHDAIGYTRLYSYLSRKLKYGIIRSHNMEAFVVPLSASQPIPHRLHPLGGPGLEDNHPMLLIAVLLPCHPSWTSCPRRKSKKHKKVVDIPDDIFSEILADVEREEKEMLGQGLISPCTSFIKQGPPEFEGVGDEVAMQEIRNSLQYLTKYLQFFGQNPGIAGEFEGVNIIPMAQQYSFTPAAPSFSTWPMHSLSGQPSLYDMVSPVESPYPVSYDFANQSAFAHLLS</sequence>
<protein>
    <submittedName>
        <fullName evidence="4 5">SPOC domain-containing protein 1 isoform X1</fullName>
    </submittedName>
</protein>
<feature type="region of interest" description="Disordered" evidence="1">
    <location>
        <begin position="1"/>
        <end position="73"/>
    </location>
</feature>
<dbReference type="InterPro" id="IPR003618">
    <property type="entry name" value="TFIIS_cen_dom"/>
</dbReference>
<proteinExistence type="predicted"/>
<organism evidence="3 4">
    <name type="scientific">Xenopus tropicalis</name>
    <name type="common">Western clawed frog</name>
    <name type="synonym">Silurana tropicalis</name>
    <dbReference type="NCBI Taxonomy" id="8364"/>
    <lineage>
        <taxon>Eukaryota</taxon>
        <taxon>Metazoa</taxon>
        <taxon>Chordata</taxon>
        <taxon>Craniata</taxon>
        <taxon>Vertebrata</taxon>
        <taxon>Euteleostomi</taxon>
        <taxon>Amphibia</taxon>
        <taxon>Batrachia</taxon>
        <taxon>Anura</taxon>
        <taxon>Pipoidea</taxon>
        <taxon>Pipidae</taxon>
        <taxon>Xenopodinae</taxon>
        <taxon>Xenopus</taxon>
        <taxon>Silurana</taxon>
    </lineage>
</organism>
<evidence type="ECO:0000256" key="1">
    <source>
        <dbReference type="SAM" id="MobiDB-lite"/>
    </source>
</evidence>
<dbReference type="GO" id="GO:0006357">
    <property type="term" value="P:regulation of transcription by RNA polymerase II"/>
    <property type="evidence" value="ECO:0000318"/>
    <property type="project" value="GO_Central"/>
</dbReference>
<evidence type="ECO:0000313" key="6">
    <source>
        <dbReference type="Xenbase" id="XB-GENE-29099487"/>
    </source>
</evidence>
<dbReference type="Proteomes" id="UP000008143">
    <property type="component" value="Chromosome 2"/>
</dbReference>
<dbReference type="KEGG" id="xtr:100497807"/>
<evidence type="ECO:0000313" key="5">
    <source>
        <dbReference type="RefSeq" id="XP_031752218.1"/>
    </source>
</evidence>
<dbReference type="OrthoDB" id="9896427at2759"/>
<dbReference type="AGR" id="Xenbase:XB-GENE-29099487"/>
<feature type="region of interest" description="Disordered" evidence="1">
    <location>
        <begin position="195"/>
        <end position="223"/>
    </location>
</feature>
<dbReference type="Pfam" id="PF07744">
    <property type="entry name" value="SPOC"/>
    <property type="match status" value="1"/>
</dbReference>
<dbReference type="CTD" id="90853"/>
<gene>
    <name evidence="4 5 6" type="primary">spocd1</name>
</gene>
<evidence type="ECO:0000313" key="4">
    <source>
        <dbReference type="RefSeq" id="XP_017947364.2"/>
    </source>
</evidence>
<reference evidence="4 5" key="1">
    <citation type="submission" date="2025-04" db="UniProtKB">
        <authorList>
            <consortium name="RefSeq"/>
        </authorList>
    </citation>
    <scope>IDENTIFICATION</scope>
    <source>
        <strain evidence="4 5">Nigerian</strain>
        <tissue evidence="4 5">Liver and blood</tissue>
    </source>
</reference>
<dbReference type="PROSITE" id="PS51321">
    <property type="entry name" value="TFIIS_CENTRAL"/>
    <property type="match status" value="1"/>
</dbReference>
<accession>A0A8J0T0T7</accession>
<dbReference type="PANTHER" id="PTHR11477:SF52">
    <property type="entry name" value="SPOC DOMAIN-CONTAINING PROTEIN 1 ISOFORM X1"/>
    <property type="match status" value="1"/>
</dbReference>
<dbReference type="InterPro" id="IPR012921">
    <property type="entry name" value="SPOC_C"/>
</dbReference>